<reference evidence="1" key="1">
    <citation type="submission" date="2023-05" db="EMBL/GenBank/DDBJ databases">
        <title>Anaerotaeda fermentans gen. nov., sp. nov., a novel anaerobic planctomycete of the new family within the order Sedimentisphaerales isolated from Taman Peninsula, Russia.</title>
        <authorList>
            <person name="Khomyakova M.A."/>
            <person name="Merkel A.Y."/>
            <person name="Slobodkin A.I."/>
        </authorList>
    </citation>
    <scope>NUCLEOTIDE SEQUENCE</scope>
    <source>
        <strain evidence="1">M17dextr</strain>
    </source>
</reference>
<evidence type="ECO:0000313" key="1">
    <source>
        <dbReference type="EMBL" id="MDI6448238.1"/>
    </source>
</evidence>
<dbReference type="RefSeq" id="WP_349243648.1">
    <property type="nucleotide sequence ID" value="NZ_JASCXX010000004.1"/>
</dbReference>
<dbReference type="AlphaFoldDB" id="A0AAW6TRD6"/>
<proteinExistence type="predicted"/>
<accession>A0AAW6TRD6</accession>
<name>A0AAW6TRD6_9BACT</name>
<sequence length="146" mass="16455">MGGLRKLKRKAIGGCSAEPLRGPSRPSGEKLSAVILEFAQPLTENIDDDQFETAITLAILCWNIALLPESEQERELQLVTDNMAKDKPAWWVRDLEGWTRRLVDRKRNLFGHDHRMVVNYTITDGGDDFHLYVVSAHIPDSPATNS</sequence>
<evidence type="ECO:0000313" key="2">
    <source>
        <dbReference type="Proteomes" id="UP001431776"/>
    </source>
</evidence>
<comment type="caution">
    <text evidence="1">The sequence shown here is derived from an EMBL/GenBank/DDBJ whole genome shotgun (WGS) entry which is preliminary data.</text>
</comment>
<gene>
    <name evidence="1" type="ORF">QJ522_04215</name>
</gene>
<protein>
    <submittedName>
        <fullName evidence="1">Uncharacterized protein</fullName>
    </submittedName>
</protein>
<organism evidence="1 2">
    <name type="scientific">Anaerobaca lacustris</name>
    <dbReference type="NCBI Taxonomy" id="3044600"/>
    <lineage>
        <taxon>Bacteria</taxon>
        <taxon>Pseudomonadati</taxon>
        <taxon>Planctomycetota</taxon>
        <taxon>Phycisphaerae</taxon>
        <taxon>Sedimentisphaerales</taxon>
        <taxon>Anaerobacaceae</taxon>
        <taxon>Anaerobaca</taxon>
    </lineage>
</organism>
<dbReference type="Proteomes" id="UP001431776">
    <property type="component" value="Unassembled WGS sequence"/>
</dbReference>
<keyword evidence="2" id="KW-1185">Reference proteome</keyword>
<dbReference type="EMBL" id="JASCXX010000004">
    <property type="protein sequence ID" value="MDI6448238.1"/>
    <property type="molecule type" value="Genomic_DNA"/>
</dbReference>